<comment type="similarity">
    <text evidence="4">Belongs to the peroxidase family.</text>
</comment>
<evidence type="ECO:0000313" key="7">
    <source>
        <dbReference type="EMBL" id="KAL2280218.1"/>
    </source>
</evidence>
<proteinExistence type="inferred from homology"/>
<protein>
    <recommendedName>
        <fullName evidence="5">Peroxidase</fullName>
        <ecNumber evidence="5">1.11.1.-</ecNumber>
    </recommendedName>
</protein>
<dbReference type="Pfam" id="PF00141">
    <property type="entry name" value="peroxidase"/>
    <property type="match status" value="1"/>
</dbReference>
<evidence type="ECO:0000256" key="2">
    <source>
        <dbReference type="ARBA" id="ARBA00022617"/>
    </source>
</evidence>
<sequence length="550" mass="58237">MRSTILFWTREPPATRIHIVDKMRLLLSLITPALVAHKSLAAFYYPSPQAAFLEHILVDNWGAFASNFSSAITPCNNYVTEVGEPAVNSGRTTAAQWMRVAFHDFVTADTGAGTGGVDASIGFETERGENSGSAFNDSFTFWAPFVNDAVSMADLVALGTVMSMGLCGGQQVPYRPGRIDALQADPTEGVPAPETDLEETLVFFERAGFNQADSIGLTACGHTMGSVHHGGFPDVVPESAVTPNNTNGGSNFDTTRAEFDTKVVHEYIDWTGNRGGPLVTTDNMTTRSDLRLYESDGNATMQELYDMGDGFLSTCVDLMGRMINTVPAGVELGTPISPMEVKPINMTFDLDGKGNLEFSGKIRVLTATGDAAPPIQALLVASDGSSEPVMLEPEHEGGSSVYGNTRYYSFSLPVHQDTSYTSLEISRDGAAPTSFPLQNRMFVVPSMTAVQGSEVAFTVAARTTGQPPSHVDVIISAPVRQQGTLAPKVTSHDTDAKPGAVVPGYQLWEGSVDLGGALVVTGAVSVSAAAEVGGGMVHDVLYLSAGVAGW</sequence>
<dbReference type="Gene3D" id="1.10.520.10">
    <property type="match status" value="1"/>
</dbReference>
<dbReference type="PANTHER" id="PTHR31356">
    <property type="entry name" value="THYLAKOID LUMENAL 29 KDA PROTEIN, CHLOROPLASTIC-RELATED"/>
    <property type="match status" value="1"/>
</dbReference>
<reference evidence="7 8" key="1">
    <citation type="submission" date="2024-03" db="EMBL/GenBank/DDBJ databases">
        <title>A high-quality draft genome sequence of Diaporthe vaccinii, a causative agent of upright dieback and viscid rot disease in cranberry plants.</title>
        <authorList>
            <person name="Sarrasin M."/>
            <person name="Lang B.F."/>
            <person name="Burger G."/>
        </authorList>
    </citation>
    <scope>NUCLEOTIDE SEQUENCE [LARGE SCALE GENOMIC DNA]</scope>
    <source>
        <strain evidence="7 8">IS7</strain>
    </source>
</reference>
<evidence type="ECO:0000256" key="4">
    <source>
        <dbReference type="RuleBase" id="RU004241"/>
    </source>
</evidence>
<evidence type="ECO:0000313" key="8">
    <source>
        <dbReference type="Proteomes" id="UP001600888"/>
    </source>
</evidence>
<accession>A0ABR4ECQ2</accession>
<dbReference type="InterPro" id="IPR002016">
    <property type="entry name" value="Haem_peroxidase"/>
</dbReference>
<dbReference type="InterPro" id="IPR044831">
    <property type="entry name" value="Ccp1-like"/>
</dbReference>
<keyword evidence="3 5" id="KW-0560">Oxidoreductase</keyword>
<dbReference type="PANTHER" id="PTHR31356:SF53">
    <property type="entry name" value="HEME PEROXIDASE"/>
    <property type="match status" value="1"/>
</dbReference>
<comment type="caution">
    <text evidence="7">The sequence shown here is derived from an EMBL/GenBank/DDBJ whole genome shotgun (WGS) entry which is preliminary data.</text>
</comment>
<keyword evidence="8" id="KW-1185">Reference proteome</keyword>
<organism evidence="7 8">
    <name type="scientific">Diaporthe vaccinii</name>
    <dbReference type="NCBI Taxonomy" id="105482"/>
    <lineage>
        <taxon>Eukaryota</taxon>
        <taxon>Fungi</taxon>
        <taxon>Dikarya</taxon>
        <taxon>Ascomycota</taxon>
        <taxon>Pezizomycotina</taxon>
        <taxon>Sordariomycetes</taxon>
        <taxon>Sordariomycetidae</taxon>
        <taxon>Diaporthales</taxon>
        <taxon>Diaporthaceae</taxon>
        <taxon>Diaporthe</taxon>
        <taxon>Diaporthe eres species complex</taxon>
    </lineage>
</organism>
<evidence type="ECO:0000256" key="1">
    <source>
        <dbReference type="ARBA" id="ARBA00022559"/>
    </source>
</evidence>
<dbReference type="EC" id="1.11.1.-" evidence="5"/>
<evidence type="ECO:0000256" key="5">
    <source>
        <dbReference type="RuleBase" id="RU363051"/>
    </source>
</evidence>
<keyword evidence="1 5" id="KW-0575">Peroxidase</keyword>
<keyword evidence="2" id="KW-0349">Heme</keyword>
<keyword evidence="2" id="KW-0479">Metal-binding</keyword>
<keyword evidence="2" id="KW-0408">Iron</keyword>
<gene>
    <name evidence="7" type="ORF">FJTKL_12680</name>
</gene>
<name>A0ABR4ECQ2_9PEZI</name>
<feature type="domain" description="Plant heme peroxidase family profile" evidence="6">
    <location>
        <begin position="77"/>
        <end position="349"/>
    </location>
</feature>
<dbReference type="SUPFAM" id="SSF48113">
    <property type="entry name" value="Heme-dependent peroxidases"/>
    <property type="match status" value="1"/>
</dbReference>
<evidence type="ECO:0000256" key="3">
    <source>
        <dbReference type="ARBA" id="ARBA00023002"/>
    </source>
</evidence>
<evidence type="ECO:0000259" key="6">
    <source>
        <dbReference type="PROSITE" id="PS50873"/>
    </source>
</evidence>
<dbReference type="PRINTS" id="PR00458">
    <property type="entry name" value="PEROXIDASE"/>
</dbReference>
<dbReference type="Gene3D" id="1.10.420.10">
    <property type="entry name" value="Peroxidase, domain 2"/>
    <property type="match status" value="1"/>
</dbReference>
<dbReference type="PROSITE" id="PS50873">
    <property type="entry name" value="PEROXIDASE_4"/>
    <property type="match status" value="1"/>
</dbReference>
<dbReference type="Proteomes" id="UP001600888">
    <property type="component" value="Unassembled WGS sequence"/>
</dbReference>
<dbReference type="InterPro" id="IPR010255">
    <property type="entry name" value="Haem_peroxidase_sf"/>
</dbReference>
<dbReference type="EMBL" id="JBAWTH010000068">
    <property type="protein sequence ID" value="KAL2280218.1"/>
    <property type="molecule type" value="Genomic_DNA"/>
</dbReference>